<dbReference type="PANTHER" id="PTHR42699:SF1">
    <property type="entry name" value="CYSTATHIONINE GAMMA-SYNTHASE-RELATED"/>
    <property type="match status" value="1"/>
</dbReference>
<dbReference type="InterPro" id="IPR015424">
    <property type="entry name" value="PyrdxlP-dep_Trfase"/>
</dbReference>
<dbReference type="Gene3D" id="3.90.1150.10">
    <property type="entry name" value="Aspartate Aminotransferase, domain 1"/>
    <property type="match status" value="1"/>
</dbReference>
<dbReference type="GO" id="GO:0030170">
    <property type="term" value="F:pyridoxal phosphate binding"/>
    <property type="evidence" value="ECO:0007669"/>
    <property type="project" value="InterPro"/>
</dbReference>
<dbReference type="Pfam" id="PF01053">
    <property type="entry name" value="Cys_Met_Meta_PP"/>
    <property type="match status" value="1"/>
</dbReference>
<accession>A0A166UXY4</accession>
<proteinExistence type="inferred from homology"/>
<comment type="caution">
    <text evidence="4">The sequence shown here is derived from an EMBL/GenBank/DDBJ whole genome shotgun (WGS) entry which is preliminary data.</text>
</comment>
<keyword evidence="2 3" id="KW-0663">Pyridoxal phosphate</keyword>
<dbReference type="GO" id="GO:0019346">
    <property type="term" value="P:transsulfuration"/>
    <property type="evidence" value="ECO:0007669"/>
    <property type="project" value="InterPro"/>
</dbReference>
<dbReference type="SUPFAM" id="SSF53383">
    <property type="entry name" value="PLP-dependent transferases"/>
    <property type="match status" value="1"/>
</dbReference>
<comment type="similarity">
    <text evidence="3">Belongs to the trans-sulfuration enzymes family.</text>
</comment>
<dbReference type="EMBL" id="LFIV01000038">
    <property type="protein sequence ID" value="KZL73943.1"/>
    <property type="molecule type" value="Genomic_DNA"/>
</dbReference>
<comment type="cofactor">
    <cofactor evidence="1 3">
        <name>pyridoxal 5'-phosphate</name>
        <dbReference type="ChEBI" id="CHEBI:597326"/>
    </cofactor>
</comment>
<organism evidence="4 5">
    <name type="scientific">Colletotrichum tofieldiae</name>
    <dbReference type="NCBI Taxonomy" id="708197"/>
    <lineage>
        <taxon>Eukaryota</taxon>
        <taxon>Fungi</taxon>
        <taxon>Dikarya</taxon>
        <taxon>Ascomycota</taxon>
        <taxon>Pezizomycotina</taxon>
        <taxon>Sordariomycetes</taxon>
        <taxon>Hypocreomycetidae</taxon>
        <taxon>Glomerellales</taxon>
        <taxon>Glomerellaceae</taxon>
        <taxon>Colletotrichum</taxon>
        <taxon>Colletotrichum spaethianum species complex</taxon>
    </lineage>
</organism>
<protein>
    <submittedName>
        <fullName evidence="4">Cystathionine gamma-synthase</fullName>
    </submittedName>
</protein>
<dbReference type="InterPro" id="IPR000277">
    <property type="entry name" value="Cys/Met-Metab_PyrdxlP-dep_enz"/>
</dbReference>
<evidence type="ECO:0000256" key="2">
    <source>
        <dbReference type="ARBA" id="ARBA00022898"/>
    </source>
</evidence>
<reference evidence="4 5" key="1">
    <citation type="submission" date="2015-06" db="EMBL/GenBank/DDBJ databases">
        <title>Survival trade-offs in plant roots during colonization by closely related pathogenic and mutualistic fungi.</title>
        <authorList>
            <person name="Hacquard S."/>
            <person name="Kracher B."/>
            <person name="Hiruma K."/>
            <person name="Weinman A."/>
            <person name="Muench P."/>
            <person name="Garrido Oter R."/>
            <person name="Ver Loren van Themaat E."/>
            <person name="Dallerey J.-F."/>
            <person name="Damm U."/>
            <person name="Henrissat B."/>
            <person name="Lespinet O."/>
            <person name="Thon M."/>
            <person name="Kemen E."/>
            <person name="McHardy A.C."/>
            <person name="Schulze-Lefert P."/>
            <person name="O'Connell R.J."/>
        </authorList>
    </citation>
    <scope>NUCLEOTIDE SEQUENCE [LARGE SCALE GENOMIC DNA]</scope>
    <source>
        <strain evidence="4 5">0861</strain>
    </source>
</reference>
<dbReference type="PANTHER" id="PTHR42699">
    <property type="match status" value="1"/>
</dbReference>
<evidence type="ECO:0000313" key="4">
    <source>
        <dbReference type="EMBL" id="KZL73943.1"/>
    </source>
</evidence>
<feature type="non-terminal residue" evidence="4">
    <location>
        <position position="1"/>
    </location>
</feature>
<name>A0A166UXY4_9PEZI</name>
<dbReference type="GO" id="GO:0003962">
    <property type="term" value="F:cystathionine gamma-synthase activity"/>
    <property type="evidence" value="ECO:0007669"/>
    <property type="project" value="TreeGrafter"/>
</dbReference>
<dbReference type="InterPro" id="IPR051750">
    <property type="entry name" value="Trans-sulfuration_enzymes"/>
</dbReference>
<dbReference type="InterPro" id="IPR015422">
    <property type="entry name" value="PyrdxlP-dep_Trfase_small"/>
</dbReference>
<gene>
    <name evidence="4" type="ORF">CT0861_12946</name>
</gene>
<evidence type="ECO:0000256" key="1">
    <source>
        <dbReference type="ARBA" id="ARBA00001933"/>
    </source>
</evidence>
<dbReference type="Gene3D" id="3.40.640.10">
    <property type="entry name" value="Type I PLP-dependent aspartate aminotransferase-like (Major domain)"/>
    <property type="match status" value="1"/>
</dbReference>
<keyword evidence="5" id="KW-1185">Reference proteome</keyword>
<dbReference type="STRING" id="708197.A0A166UXY4"/>
<sequence length="594" mass="64875">LPRSLFLRPRRLTCTDSLQFTFLKPAMPVLKPTSEWGHCVPPESDYGITTYAPGWESAIKVRDGDQAIMARVVHIYPRFGPFGPVAKALMAICAKIQPPEGHGALYFTSPASFAAVRAHALHPHRKQHILTDEDLGYRCVDIGDVRLYLVTFPRPKTPGIIGAWQNPGIGVSVRLAEKLLRDIDSLKEVNVEVGSPPPPTEYLPEGEAHGKLRERITGLLHRAAIDPEKVKVGSKDVFLYSTGMAAIFAAHKTVLEYRPGAVVILGVAFHSTMHYLQESSPHGYKHFGPVDAKGLDDFESWLDGEAAAGRDVSYVITEFPSNPLLASIDIGHLKKLAEKHKFVLVLDDTLGSFASIDILSDSDILVSSLTKSFSGYANVLGGSTVLNPLSSHYSALSSLWSKTYHNELYVGDAEVLLSNSEDYLQRTAVLNRNAATMANHLHAHTKNPSSPIARVLYPTLLPDYEIYKARLRKPTPDLPEPGAGCLLSIDFDSVATARAFYDRLAFYPGPHLGAHRTLSFAYNLLAFGKDPNEAAYHRSYGILEETVRISAGLEDVQDLLDTLDDALVVAQETKDKLAEGPRTVEAAAGLGVAA</sequence>
<dbReference type="InterPro" id="IPR015421">
    <property type="entry name" value="PyrdxlP-dep_Trfase_major"/>
</dbReference>
<dbReference type="AlphaFoldDB" id="A0A166UXY4"/>
<dbReference type="Proteomes" id="UP000076552">
    <property type="component" value="Unassembled WGS sequence"/>
</dbReference>
<evidence type="ECO:0000256" key="3">
    <source>
        <dbReference type="RuleBase" id="RU362118"/>
    </source>
</evidence>
<evidence type="ECO:0000313" key="5">
    <source>
        <dbReference type="Proteomes" id="UP000076552"/>
    </source>
</evidence>